<dbReference type="AlphaFoldDB" id="A0A0B7H908"/>
<evidence type="ECO:0000313" key="3">
    <source>
        <dbReference type="Proteomes" id="UP000038055"/>
    </source>
</evidence>
<dbReference type="PANTHER" id="PTHR31252:SF11">
    <property type="entry name" value="DUF4419 DOMAIN-CONTAINING PROTEIN"/>
    <property type="match status" value="1"/>
</dbReference>
<proteinExistence type="predicted"/>
<feature type="signal peptide" evidence="1">
    <location>
        <begin position="1"/>
        <end position="19"/>
    </location>
</feature>
<protein>
    <recommendedName>
        <fullName evidence="4">DUF4419 domain-containing protein</fullName>
    </recommendedName>
</protein>
<organism evidence="2 3">
    <name type="scientific">Capnocytophaga cynodegmi</name>
    <dbReference type="NCBI Taxonomy" id="28189"/>
    <lineage>
        <taxon>Bacteria</taxon>
        <taxon>Pseudomonadati</taxon>
        <taxon>Bacteroidota</taxon>
        <taxon>Flavobacteriia</taxon>
        <taxon>Flavobacteriales</taxon>
        <taxon>Flavobacteriaceae</taxon>
        <taxon>Capnocytophaga</taxon>
    </lineage>
</organism>
<dbReference type="eggNOG" id="ENOG502ZS2M">
    <property type="taxonomic scope" value="Bacteria"/>
</dbReference>
<dbReference type="Proteomes" id="UP000038055">
    <property type="component" value="Unassembled WGS sequence"/>
</dbReference>
<name>A0A0B7H908_9FLAO</name>
<evidence type="ECO:0008006" key="4">
    <source>
        <dbReference type="Google" id="ProtNLM"/>
    </source>
</evidence>
<keyword evidence="3" id="KW-1185">Reference proteome</keyword>
<dbReference type="EMBL" id="CDOD01000013">
    <property type="protein sequence ID" value="CEN34437.1"/>
    <property type="molecule type" value="Genomic_DNA"/>
</dbReference>
<dbReference type="RefSeq" id="WP_041991485.1">
    <property type="nucleotide sequence ID" value="NZ_CDOD01000013.1"/>
</dbReference>
<dbReference type="STRING" id="28189.CCYN74_430003"/>
<evidence type="ECO:0000256" key="1">
    <source>
        <dbReference type="SAM" id="SignalP"/>
    </source>
</evidence>
<accession>A0A0B7H908</accession>
<evidence type="ECO:0000313" key="2">
    <source>
        <dbReference type="EMBL" id="CEN34437.1"/>
    </source>
</evidence>
<dbReference type="PANTHER" id="PTHR31252">
    <property type="entry name" value="DUF4419 DOMAIN-CONTAINING PROTEIN"/>
    <property type="match status" value="1"/>
</dbReference>
<sequence length="480" mass="55919">MKKIILTLVMSYFVVFSLAQEGVTFQVEELSKPEKALDVKAYEEIYEELILKDYELRKWDVKDRKLKVQYDILAKSNAPDSLVSFGYHSFFNGMYTAYADHRPFVLSPDMMWLLISQGFARHIDSEPEKYRKYFVDFKGKTSLVVLSETDLLHETNPTRWEAVLNKFDSQMAKHTGKEIVDLLTANFSTTGITEKVASQINIMKAMEPYFEFVVLYIACGIPEITLQGTTEDWKKVLDKAQKLKKYDLAWWIDEIEPLLKEFINASEGKVNKKFWRNMFKYHTKKQYGAPKVIDGWIVKFFPYDKDGKRNNLKSLNGTSSLPEEIVKVDVKYIQTGNGQTTETILELWSGFLGLKQDPKTFALTPQISWMIRKKDVNDSFLLQKIKSDNDSYKIQLRVDEVPEILKELKEINKLDLYFNKRVSIPEWLKNIPIKELSIYGDISQQEKEKILKWFDASTIISINRESYKNGKSIDGIRIVP</sequence>
<feature type="chain" id="PRO_5002128800" description="DUF4419 domain-containing protein" evidence="1">
    <location>
        <begin position="20"/>
        <end position="480"/>
    </location>
</feature>
<keyword evidence="1" id="KW-0732">Signal</keyword>
<dbReference type="InterPro" id="IPR025533">
    <property type="entry name" value="DUF4419"/>
</dbReference>
<gene>
    <name evidence="2" type="ORF">CCYN2B_200003</name>
</gene>
<reference evidence="3" key="1">
    <citation type="submission" date="2015-01" db="EMBL/GenBank/DDBJ databases">
        <authorList>
            <person name="MANFREDI Pablo"/>
        </authorList>
    </citation>
    <scope>NUCLEOTIDE SEQUENCE [LARGE SCALE GENOMIC DNA]</scope>
    <source>
        <strain evidence="3">Ccyn2B</strain>
    </source>
</reference>
<dbReference type="Pfam" id="PF14388">
    <property type="entry name" value="DUF4419"/>
    <property type="match status" value="1"/>
</dbReference>